<feature type="compositionally biased region" description="Basic and acidic residues" evidence="1">
    <location>
        <begin position="119"/>
        <end position="129"/>
    </location>
</feature>
<organism evidence="4">
    <name type="scientific">marine metagenome</name>
    <dbReference type="NCBI Taxonomy" id="408172"/>
    <lineage>
        <taxon>unclassified sequences</taxon>
        <taxon>metagenomes</taxon>
        <taxon>ecological metagenomes</taxon>
    </lineage>
</organism>
<feature type="compositionally biased region" description="Basic and acidic residues" evidence="1">
    <location>
        <begin position="274"/>
        <end position="284"/>
    </location>
</feature>
<evidence type="ECO:0000256" key="1">
    <source>
        <dbReference type="SAM" id="MobiDB-lite"/>
    </source>
</evidence>
<evidence type="ECO:0000313" key="4">
    <source>
        <dbReference type="EMBL" id="SUZ95861.1"/>
    </source>
</evidence>
<protein>
    <recommendedName>
        <fullName evidence="3">DUF3566 domain-containing protein</fullName>
    </recommendedName>
</protein>
<feature type="region of interest" description="Disordered" evidence="1">
    <location>
        <begin position="1"/>
        <end position="129"/>
    </location>
</feature>
<keyword evidence="2" id="KW-0472">Membrane</keyword>
<feature type="compositionally biased region" description="Basic and acidic residues" evidence="1">
    <location>
        <begin position="1"/>
        <end position="12"/>
    </location>
</feature>
<keyword evidence="2" id="KW-0812">Transmembrane</keyword>
<accession>A0A381RXJ0</accession>
<evidence type="ECO:0000256" key="2">
    <source>
        <dbReference type="SAM" id="Phobius"/>
    </source>
</evidence>
<feature type="domain" description="DUF3566" evidence="3">
    <location>
        <begin position="135"/>
        <end position="245"/>
    </location>
</feature>
<name>A0A381RXJ0_9ZZZZ</name>
<feature type="non-terminal residue" evidence="4">
    <location>
        <position position="1"/>
    </location>
</feature>
<feature type="region of interest" description="Disordered" evidence="1">
    <location>
        <begin position="265"/>
        <end position="284"/>
    </location>
</feature>
<feature type="transmembrane region" description="Helical" evidence="2">
    <location>
        <begin position="207"/>
        <end position="233"/>
    </location>
</feature>
<dbReference type="EMBL" id="UINC01002361">
    <property type="protein sequence ID" value="SUZ95861.1"/>
    <property type="molecule type" value="Genomic_DNA"/>
</dbReference>
<dbReference type="AlphaFoldDB" id="A0A381RXJ0"/>
<proteinExistence type="predicted"/>
<feature type="transmembrane region" description="Helical" evidence="2">
    <location>
        <begin position="148"/>
        <end position="167"/>
    </location>
</feature>
<keyword evidence="2" id="KW-1133">Transmembrane helix</keyword>
<feature type="compositionally biased region" description="Low complexity" evidence="1">
    <location>
        <begin position="86"/>
        <end position="98"/>
    </location>
</feature>
<sequence length="284" mass="30915">VNDADQADRQSAPDDSGADLQSTDDPTGEAPVSSASLSPGARSAGDEPAAVGDGTTAPSLAGPATTGVRLERLFDGLPDDEPPAPATAAMPSAPTAPTDQRARRGLSVPRFSPQGRSQTSEERTPREPRRGFRVRRVRRLLRHVEPWSVLKVGLVFYLCVWGMAIIASQTLWRTAETAGVIEKVEKFVEELFALETFAFDTDKIFRLYMLAGLVLVIGGTALTVVLVVLFNLISDLMGGIRFTMIEEETAVRRRRLRIGEDAVPSDKVGRRRRSDAETERRDDG</sequence>
<dbReference type="Pfam" id="PF12089">
    <property type="entry name" value="DUF3566"/>
    <property type="match status" value="1"/>
</dbReference>
<dbReference type="InterPro" id="IPR021949">
    <property type="entry name" value="DUF3566_TM"/>
</dbReference>
<reference evidence="4" key="1">
    <citation type="submission" date="2018-05" db="EMBL/GenBank/DDBJ databases">
        <authorList>
            <person name="Lanie J.A."/>
            <person name="Ng W.-L."/>
            <person name="Kazmierczak K.M."/>
            <person name="Andrzejewski T.M."/>
            <person name="Davidsen T.M."/>
            <person name="Wayne K.J."/>
            <person name="Tettelin H."/>
            <person name="Glass J.I."/>
            <person name="Rusch D."/>
            <person name="Podicherti R."/>
            <person name="Tsui H.-C.T."/>
            <person name="Winkler M.E."/>
        </authorList>
    </citation>
    <scope>NUCLEOTIDE SEQUENCE</scope>
</reference>
<gene>
    <name evidence="4" type="ORF">METZ01_LOCUS48715</name>
</gene>
<evidence type="ECO:0000259" key="3">
    <source>
        <dbReference type="Pfam" id="PF12089"/>
    </source>
</evidence>